<sequence length="61" mass="7592">MYKRLRVGSKKNNGDYWFDFSKESFFRDIYEKRAKELIGLWDEAEQWWQNDPENQRNTMVP</sequence>
<keyword evidence="2" id="KW-1185">Reference proteome</keyword>
<accession>A0ABP7R7H8</accession>
<reference evidence="2" key="1">
    <citation type="journal article" date="2019" name="Int. J. Syst. Evol. Microbiol.">
        <title>The Global Catalogue of Microorganisms (GCM) 10K type strain sequencing project: providing services to taxonomists for standard genome sequencing and annotation.</title>
        <authorList>
            <consortium name="The Broad Institute Genomics Platform"/>
            <consortium name="The Broad Institute Genome Sequencing Center for Infectious Disease"/>
            <person name="Wu L."/>
            <person name="Ma J."/>
        </authorList>
    </citation>
    <scope>NUCLEOTIDE SEQUENCE [LARGE SCALE GENOMIC DNA]</scope>
    <source>
        <strain evidence="2">JCM 16601</strain>
    </source>
</reference>
<evidence type="ECO:0000313" key="2">
    <source>
        <dbReference type="Proteomes" id="UP001500742"/>
    </source>
</evidence>
<name>A0ABP7R7H8_9SPHI</name>
<comment type="caution">
    <text evidence="1">The sequence shown here is derived from an EMBL/GenBank/DDBJ whole genome shotgun (WGS) entry which is preliminary data.</text>
</comment>
<dbReference type="EMBL" id="BAAAZC010000052">
    <property type="protein sequence ID" value="GAA3993578.1"/>
    <property type="molecule type" value="Genomic_DNA"/>
</dbReference>
<protein>
    <submittedName>
        <fullName evidence="1">Uncharacterized protein</fullName>
    </submittedName>
</protein>
<dbReference type="Proteomes" id="UP001500742">
    <property type="component" value="Unassembled WGS sequence"/>
</dbReference>
<evidence type="ECO:0000313" key="1">
    <source>
        <dbReference type="EMBL" id="GAA3993578.1"/>
    </source>
</evidence>
<gene>
    <name evidence="1" type="ORF">GCM10022210_54430</name>
</gene>
<proteinExistence type="predicted"/>
<organism evidence="1 2">
    <name type="scientific">Mucilaginibacter dorajii</name>
    <dbReference type="NCBI Taxonomy" id="692994"/>
    <lineage>
        <taxon>Bacteria</taxon>
        <taxon>Pseudomonadati</taxon>
        <taxon>Bacteroidota</taxon>
        <taxon>Sphingobacteriia</taxon>
        <taxon>Sphingobacteriales</taxon>
        <taxon>Sphingobacteriaceae</taxon>
        <taxon>Mucilaginibacter</taxon>
    </lineage>
</organism>